<gene>
    <name evidence="1" type="ORF">CGL2_10638003</name>
</gene>
<name>B6ASD3_9BACT</name>
<evidence type="ECO:0000313" key="1">
    <source>
        <dbReference type="EMBL" id="EDZ37965.1"/>
    </source>
</evidence>
<proteinExistence type="predicted"/>
<dbReference type="EMBL" id="DS995264">
    <property type="protein sequence ID" value="EDZ37965.1"/>
    <property type="molecule type" value="Genomic_DNA"/>
</dbReference>
<dbReference type="AlphaFoldDB" id="B6ASD3"/>
<sequence>MEVYEIEEWLPAGTLPYHTRQAQFFDRSRWEFKGQIAPSAICEKYVEQTVSPSFLKGSSPTLYTWSE</sequence>
<protein>
    <submittedName>
        <fullName evidence="1">Uncharacterized protein</fullName>
    </submittedName>
</protein>
<accession>B6ASD3</accession>
<reference evidence="1" key="1">
    <citation type="journal article" date="2004" name="Nature">
        <title>Community structure and metabolism through reconstruction of microbial genomes from the environment.</title>
        <authorList>
            <person name="Tyson G.W."/>
            <person name="Chapman J."/>
            <person name="Hugenholtz P."/>
            <person name="Allen E.E."/>
            <person name="Ram R.J."/>
            <person name="Richardson P.M."/>
            <person name="Solovyev V.V."/>
            <person name="Rubin E.M."/>
            <person name="Rokhsar D.S."/>
            <person name="Banfield J.F."/>
        </authorList>
    </citation>
    <scope>NUCLEOTIDE SEQUENCE [LARGE SCALE GENOMIC DNA]</scope>
</reference>
<organism evidence="1">
    <name type="scientific">Leptospirillum sp. Group II '5-way CG'</name>
    <dbReference type="NCBI Taxonomy" id="419541"/>
    <lineage>
        <taxon>Bacteria</taxon>
        <taxon>Pseudomonadati</taxon>
        <taxon>Nitrospirota</taxon>
        <taxon>Nitrospiria</taxon>
        <taxon>Nitrospirales</taxon>
        <taxon>Nitrospiraceae</taxon>
        <taxon>Leptospirillum</taxon>
    </lineage>
</organism>
<reference evidence="1" key="2">
    <citation type="journal article" date="2008" name="PLoS Biol.">
        <title>Population genomic analysis of strain variation in Leptospirillum group II bacteria involved in acid mine drainage formation.</title>
        <authorList>
            <person name="Simmons S.L."/>
            <person name="Dibartolo G."/>
            <person name="Denef V.J."/>
            <person name="Goltsman D.S."/>
            <person name="Thelen M.P."/>
            <person name="Banfield J.F."/>
        </authorList>
    </citation>
    <scope>NUCLEOTIDE SEQUENCE [LARGE SCALE GENOMIC DNA]</scope>
</reference>